<protein>
    <submittedName>
        <fullName evidence="1">Uncharacterized protein</fullName>
    </submittedName>
</protein>
<organism evidence="1 2">
    <name type="scientific">Goodea atripinnis</name>
    <dbReference type="NCBI Taxonomy" id="208336"/>
    <lineage>
        <taxon>Eukaryota</taxon>
        <taxon>Metazoa</taxon>
        <taxon>Chordata</taxon>
        <taxon>Craniata</taxon>
        <taxon>Vertebrata</taxon>
        <taxon>Euteleostomi</taxon>
        <taxon>Actinopterygii</taxon>
        <taxon>Neopterygii</taxon>
        <taxon>Teleostei</taxon>
        <taxon>Neoteleostei</taxon>
        <taxon>Acanthomorphata</taxon>
        <taxon>Ovalentaria</taxon>
        <taxon>Atherinomorphae</taxon>
        <taxon>Cyprinodontiformes</taxon>
        <taxon>Goodeidae</taxon>
        <taxon>Goodea</taxon>
    </lineage>
</organism>
<reference evidence="1 2" key="1">
    <citation type="submission" date="2021-06" db="EMBL/GenBank/DDBJ databases">
        <authorList>
            <person name="Palmer J.M."/>
        </authorList>
    </citation>
    <scope>NUCLEOTIDE SEQUENCE [LARGE SCALE GENOMIC DNA]</scope>
    <source>
        <strain evidence="1 2">GA_2019</strain>
        <tissue evidence="1">Muscle</tissue>
    </source>
</reference>
<comment type="caution">
    <text evidence="1">The sequence shown here is derived from an EMBL/GenBank/DDBJ whole genome shotgun (WGS) entry which is preliminary data.</text>
</comment>
<sequence>MWGPPLANQIWASKGPSFFAVFGPSVSVLCGPHLGQTNFAMWVTLSKACPLRAGSVVFCFERSKLDPRHLINMKLSPLTDNKTVLLDFSGSTKMSLENARGSWPFWIKVTIFSRLHTSYLSEPLQFLTYRLQHHSVCS</sequence>
<gene>
    <name evidence="1" type="ORF">GOODEAATRI_033362</name>
</gene>
<keyword evidence="2" id="KW-1185">Reference proteome</keyword>
<proteinExistence type="predicted"/>
<dbReference type="Proteomes" id="UP001476798">
    <property type="component" value="Unassembled WGS sequence"/>
</dbReference>
<evidence type="ECO:0000313" key="2">
    <source>
        <dbReference type="Proteomes" id="UP001476798"/>
    </source>
</evidence>
<dbReference type="EMBL" id="JAHRIO010076835">
    <property type="protein sequence ID" value="MEQ2183503.1"/>
    <property type="molecule type" value="Genomic_DNA"/>
</dbReference>
<name>A0ABV0PJA5_9TELE</name>
<accession>A0ABV0PJA5</accession>
<evidence type="ECO:0000313" key="1">
    <source>
        <dbReference type="EMBL" id="MEQ2183503.1"/>
    </source>
</evidence>